<dbReference type="Pfam" id="PF00642">
    <property type="entry name" value="zf-CCCH"/>
    <property type="match status" value="2"/>
</dbReference>
<feature type="domain" description="C3H1-type" evidence="6">
    <location>
        <begin position="2"/>
        <end position="29"/>
    </location>
</feature>
<dbReference type="Proteomes" id="UP000756921">
    <property type="component" value="Unassembled WGS sequence"/>
</dbReference>
<keyword evidence="8" id="KW-1185">Reference proteome</keyword>
<name>A0A9P6G4V1_9PLEO</name>
<dbReference type="InterPro" id="IPR045055">
    <property type="entry name" value="DNA2/NAM7-like"/>
</dbReference>
<feature type="zinc finger region" description="C3H1-type" evidence="5">
    <location>
        <begin position="31"/>
        <end position="58"/>
    </location>
</feature>
<feature type="domain" description="C3H1-type" evidence="6">
    <location>
        <begin position="31"/>
        <end position="58"/>
    </location>
</feature>
<evidence type="ECO:0000256" key="5">
    <source>
        <dbReference type="PROSITE-ProRule" id="PRU00723"/>
    </source>
</evidence>
<evidence type="ECO:0000256" key="1">
    <source>
        <dbReference type="ARBA" id="ARBA00022723"/>
    </source>
</evidence>
<dbReference type="PANTHER" id="PTHR10887:SF445">
    <property type="entry name" value="NFX1-TYPE ZINC FINGER-CONTAINING PROTEIN 1"/>
    <property type="match status" value="1"/>
</dbReference>
<evidence type="ECO:0000256" key="4">
    <source>
        <dbReference type="ARBA" id="ARBA00022833"/>
    </source>
</evidence>
<sequence>MALMKRPCVFFQRGTCRNDDNCNFAHVIDTNFRRVTCLHFLKGNCKRGDHCSFLHERVESQEVRRANSVTVTSYNVTRSTDSRLKDFRWKIPKRVTGAMPLGYRLSEFFQQAFELVDSGVETLQEVVTLLTSEGGLLRIDELLSQPFTSLSPSQLARVIDQQLLPFLKIFTHGRVLGSILLRARVITVYNVLYTGNGTGERAISLFAVLATHLSNYTIIHTSGEAYEHDGDDDGKITETVDTVLAALSMLVDVNTAAQTETGFVAIAETFATLLNGLPERVAYQMRNARKNLEKVQQRLCIGQNIQTSHSKRRHVGARAVLQLARDMPGELSEQGPRHDNDFVHISDISILPTLDEIQSPRSEYLPVANAREWHLGGIHGLVDRHFRLLREDTVGQVREVAKIELERLQNPKSQANNIGPKHQSARTHVYHDVEIITAAFDEYHGAQVVMRFPQIQAKRQQTVASCKEWWNSSRRLGPDALICLLSSEGLATFFVVALQGQKPTRLQAEFDLFSDPDHAYVVAKPMDHYILHSLMSQAVADTSSVQRSLVEFPGILLPAFEPTLKAMQRMSENLDMPFPHILAPTSTVDGRDPDIAIAGPIYATKPGFRFDLSSITHNNTPLSFIPGQNIAKAAERLAERSSLDLGQAVAVISCLARSFAIVQGPPGTGKSHTGVQLIRVSLANKTATKIGPILVCTQTNHALDAILERSIDDGIANIVRIGGQSKSEKVKDVNLRVLAAQLELTKTEKSTRRELTKNVKETAEIDALLGAYISIYTEPTVKGHLYQHHPAYHAQLFSNVDDEGYTLVRRSKETVLDSWLRASFPGSWRPRGLADICDVNVHHMSMVERWVVFNSWIAEMKYELDEKLDHALTSFDETKKRLNDVTTELDLRVLQQASIIGVTTSGLARNLDLLRGVDAKVLICEEAGEVLEAHMLTALLPSVEHCMLIGDHQQLRPQVQNFDLSSERRSGRQYALDVSLFERLVKPQDVFAKPLPLSTLEVQRRMHPSISQLVRETQYPHLKDDLSVTAYPEVVGMRHRLLWMHHEELEDDKSDGDLTSRTNSFEVNMVMALVKHLTQQGVYTPTDIAVLTPYLGQLRKLRQKLSSTHSILLNDRDVDELGKDASCDDDDSISPPDPDQSTIIKGTLSQAIRLATVDNFQGEEAKIVIVSLVRSNPKNNPGFLRTPNRINVLLSRAQHGMYIFGNMNTTGSAPMWQDVMGILRRDDNTGDALELCCPRHQDAPMFVKTPSDFVRLSPEAGCDALCEKQLQCGHACIAKCHSELLHRAVYCMKPCMKLKDGCEHVCAKPCGAKCDPHCMFVIENIVVQLECGHLRTTLACFEYQEPSVVVCREPMKRVVPACSHEITVPCHINVEDENFKEATAHACNRAVERTARVLTDANLLAMKGKIACHVLRSAAPDVPILGAASSAPSPAPRFLSCGCRCPSVCGEECPDEKFCQRHASDEVKSMQADLLMFTPYGEIDLDADPCIFTICGHIFTIDSLDGTMGMQNHYQVDPLTGKYTGLKSSAEPFSSKDSKPCPECRGSLRNLARYGRIVRRAMLDESAKKLTTWSNRKYQDLATQLAKLEGELMGSVDFPHKPSQIIVLAGSIDSQITSIKTLKTKKRYGKIQTVITDITQFSEKVSKDEQPYQVVHDLVEVARRRNMPASITKFEFSSNELQLRDHLQASNLIIRSYLILLGDIISVHEKTPAGTRGSLHVDFMENRLLCDKVVAEAMKSKSTCQELEAHIHWAKFAAMECGIMGAIQEVDDAERMRKLDILRDSAKTRLDLVDSICTQFAKSGRTGRHFTPFERSHERGEMHQDPMEIFVDEAAEDIGIVVRTDIHSLWASAACQWSSRGAPSAAVVLVAKVTDPQRA</sequence>
<dbReference type="InterPro" id="IPR047187">
    <property type="entry name" value="SF1_C_Upf1"/>
</dbReference>
<evidence type="ECO:0000259" key="6">
    <source>
        <dbReference type="PROSITE" id="PS50103"/>
    </source>
</evidence>
<proteinExistence type="predicted"/>
<dbReference type="GO" id="GO:0031048">
    <property type="term" value="P:regulatory ncRNA-mediated heterochromatin formation"/>
    <property type="evidence" value="ECO:0007669"/>
    <property type="project" value="TreeGrafter"/>
</dbReference>
<evidence type="ECO:0000313" key="7">
    <source>
        <dbReference type="EMBL" id="KAF9728460.1"/>
    </source>
</evidence>
<dbReference type="PROSITE" id="PS50103">
    <property type="entry name" value="ZF_C3H1"/>
    <property type="match status" value="2"/>
</dbReference>
<dbReference type="SUPFAM" id="SSF52540">
    <property type="entry name" value="P-loop containing nucleoside triphosphate hydrolases"/>
    <property type="match status" value="1"/>
</dbReference>
<keyword evidence="3" id="KW-0547">Nucleotide-binding</keyword>
<keyword evidence="1 5" id="KW-0479">Metal-binding</keyword>
<dbReference type="InterPro" id="IPR041679">
    <property type="entry name" value="DNA2/NAM7-like_C"/>
</dbReference>
<dbReference type="InterPro" id="IPR041677">
    <property type="entry name" value="DNA2/NAM7_AAA_11"/>
</dbReference>
<dbReference type="SUPFAM" id="SSF90229">
    <property type="entry name" value="CCCH zinc finger"/>
    <property type="match status" value="1"/>
</dbReference>
<protein>
    <recommendedName>
        <fullName evidence="6">C3H1-type domain-containing protein</fullName>
    </recommendedName>
</protein>
<keyword evidence="3" id="KW-0347">Helicase</keyword>
<dbReference type="EMBL" id="WJXW01000020">
    <property type="protein sequence ID" value="KAF9728460.1"/>
    <property type="molecule type" value="Genomic_DNA"/>
</dbReference>
<reference evidence="7" key="1">
    <citation type="journal article" date="2020" name="Mol. Plant Microbe Interact.">
        <title>Genome Sequence of the Biocontrol Agent Coniothyrium minitans strain Conio (IMI 134523).</title>
        <authorList>
            <person name="Patel D."/>
            <person name="Shittu T.A."/>
            <person name="Baroncelli R."/>
            <person name="Muthumeenakshi S."/>
            <person name="Osborne T.H."/>
            <person name="Janganan T.K."/>
            <person name="Sreenivasaprasad S."/>
        </authorList>
    </citation>
    <scope>NUCLEOTIDE SEQUENCE</scope>
    <source>
        <strain evidence="7">Conio</strain>
    </source>
</reference>
<dbReference type="GO" id="GO:0008270">
    <property type="term" value="F:zinc ion binding"/>
    <property type="evidence" value="ECO:0007669"/>
    <property type="project" value="UniProtKB-KW"/>
</dbReference>
<keyword evidence="2 5" id="KW-0863">Zinc-finger</keyword>
<dbReference type="InterPro" id="IPR036855">
    <property type="entry name" value="Znf_CCCH_sf"/>
</dbReference>
<dbReference type="Gene3D" id="3.40.50.300">
    <property type="entry name" value="P-loop containing nucleotide triphosphate hydrolases"/>
    <property type="match status" value="2"/>
</dbReference>
<evidence type="ECO:0000313" key="8">
    <source>
        <dbReference type="Proteomes" id="UP000756921"/>
    </source>
</evidence>
<dbReference type="CDD" id="cd18808">
    <property type="entry name" value="SF1_C_Upf1"/>
    <property type="match status" value="1"/>
</dbReference>
<dbReference type="InterPro" id="IPR000571">
    <property type="entry name" value="Znf_CCCH"/>
</dbReference>
<evidence type="ECO:0000256" key="3">
    <source>
        <dbReference type="ARBA" id="ARBA00022806"/>
    </source>
</evidence>
<dbReference type="Gene3D" id="4.10.1000.10">
    <property type="entry name" value="Zinc finger, CCCH-type"/>
    <property type="match status" value="1"/>
</dbReference>
<gene>
    <name evidence="7" type="ORF">PMIN01_13593</name>
</gene>
<dbReference type="FunFam" id="3.40.50.300:FF:001660">
    <property type="entry name" value="NF-X1 finger and helicase protein, putative"/>
    <property type="match status" value="1"/>
</dbReference>
<keyword evidence="3" id="KW-0378">Hydrolase</keyword>
<keyword evidence="4 5" id="KW-0862">Zinc</keyword>
<comment type="caution">
    <text evidence="7">The sequence shown here is derived from an EMBL/GenBank/DDBJ whole genome shotgun (WGS) entry which is preliminary data.</text>
</comment>
<accession>A0A9P6G4V1</accession>
<keyword evidence="3" id="KW-0067">ATP-binding</keyword>
<evidence type="ECO:0000256" key="2">
    <source>
        <dbReference type="ARBA" id="ARBA00022771"/>
    </source>
</evidence>
<dbReference type="PANTHER" id="PTHR10887">
    <property type="entry name" value="DNA2/NAM7 HELICASE FAMILY"/>
    <property type="match status" value="1"/>
</dbReference>
<dbReference type="GO" id="GO:0004386">
    <property type="term" value="F:helicase activity"/>
    <property type="evidence" value="ECO:0007669"/>
    <property type="project" value="InterPro"/>
</dbReference>
<dbReference type="InterPro" id="IPR027417">
    <property type="entry name" value="P-loop_NTPase"/>
</dbReference>
<dbReference type="CDD" id="cd17936">
    <property type="entry name" value="EEXXEc_NFX1"/>
    <property type="match status" value="1"/>
</dbReference>
<dbReference type="Pfam" id="PF13086">
    <property type="entry name" value="AAA_11"/>
    <property type="match status" value="1"/>
</dbReference>
<dbReference type="SMART" id="SM00356">
    <property type="entry name" value="ZnF_C3H1"/>
    <property type="match status" value="2"/>
</dbReference>
<organism evidence="7 8">
    <name type="scientific">Paraphaeosphaeria minitans</name>
    <dbReference type="NCBI Taxonomy" id="565426"/>
    <lineage>
        <taxon>Eukaryota</taxon>
        <taxon>Fungi</taxon>
        <taxon>Dikarya</taxon>
        <taxon>Ascomycota</taxon>
        <taxon>Pezizomycotina</taxon>
        <taxon>Dothideomycetes</taxon>
        <taxon>Pleosporomycetidae</taxon>
        <taxon>Pleosporales</taxon>
        <taxon>Massarineae</taxon>
        <taxon>Didymosphaeriaceae</taxon>
        <taxon>Paraphaeosphaeria</taxon>
    </lineage>
</organism>
<dbReference type="OrthoDB" id="2423195at2759"/>
<feature type="zinc finger region" description="C3H1-type" evidence="5">
    <location>
        <begin position="2"/>
        <end position="29"/>
    </location>
</feature>
<dbReference type="GO" id="GO:0031380">
    <property type="term" value="C:nuclear RNA-directed RNA polymerase complex"/>
    <property type="evidence" value="ECO:0007669"/>
    <property type="project" value="TreeGrafter"/>
</dbReference>
<dbReference type="Pfam" id="PF13087">
    <property type="entry name" value="AAA_12"/>
    <property type="match status" value="1"/>
</dbReference>